<dbReference type="Proteomes" id="UP000035034">
    <property type="component" value="Unassembled WGS sequence"/>
</dbReference>
<accession>H0R0I5</accession>
<feature type="compositionally biased region" description="Gly residues" evidence="1">
    <location>
        <begin position="105"/>
        <end position="115"/>
    </location>
</feature>
<comment type="caution">
    <text evidence="2">The sequence shown here is derived from an EMBL/GenBank/DDBJ whole genome shotgun (WGS) entry which is preliminary data.</text>
</comment>
<evidence type="ECO:0000313" key="3">
    <source>
        <dbReference type="Proteomes" id="UP000035034"/>
    </source>
</evidence>
<keyword evidence="3" id="KW-1185">Reference proteome</keyword>
<name>H0R0I5_9ACTN</name>
<feature type="region of interest" description="Disordered" evidence="1">
    <location>
        <begin position="80"/>
        <end position="115"/>
    </location>
</feature>
<dbReference type="AlphaFoldDB" id="H0R0I5"/>
<proteinExistence type="predicted"/>
<dbReference type="RefSeq" id="WP_007317922.1">
    <property type="nucleotide sequence ID" value="NZ_BAEH01000059.1"/>
</dbReference>
<evidence type="ECO:0000313" key="2">
    <source>
        <dbReference type="EMBL" id="GAB18586.1"/>
    </source>
</evidence>
<feature type="region of interest" description="Disordered" evidence="1">
    <location>
        <begin position="39"/>
        <end position="59"/>
    </location>
</feature>
<feature type="compositionally biased region" description="Low complexity" evidence="1">
    <location>
        <begin position="80"/>
        <end position="93"/>
    </location>
</feature>
<protein>
    <submittedName>
        <fullName evidence="2">Uncharacterized protein</fullName>
    </submittedName>
</protein>
<dbReference type="EMBL" id="BAEH01000059">
    <property type="protein sequence ID" value="GAB18586.1"/>
    <property type="molecule type" value="Genomic_DNA"/>
</dbReference>
<gene>
    <name evidence="2" type="ORF">GOEFS_059_00200</name>
</gene>
<reference evidence="2 3" key="1">
    <citation type="submission" date="2011-12" db="EMBL/GenBank/DDBJ databases">
        <title>Whole genome shotgun sequence of Gordonia effusa NBRC 100432.</title>
        <authorList>
            <person name="Yoshida I."/>
            <person name="Takarada H."/>
            <person name="Hosoyama A."/>
            <person name="Tsuchikane K."/>
            <person name="Katsumata H."/>
            <person name="Yamazaki S."/>
            <person name="Fujita N."/>
        </authorList>
    </citation>
    <scope>NUCLEOTIDE SEQUENCE [LARGE SCALE GENOMIC DNA]</scope>
    <source>
        <strain evidence="2 3">NBRC 100432</strain>
    </source>
</reference>
<evidence type="ECO:0000256" key="1">
    <source>
        <dbReference type="SAM" id="MobiDB-lite"/>
    </source>
</evidence>
<sequence length="160" mass="14638">MGGAGATSGNSHGANGTLTIFGSSGTEYLRSVRGAGGYERDDGFIEPSAATPGNGGASGFVITGDTTSYALSAEDGAPSAFAAGGRRGASNGDGLAGDNAPAGSPSGGGGGGGGQYATGWFASGGVGGPGGFPGGGGGAGAIKNGGPGANGTLLITIYDE</sequence>
<organism evidence="2 3">
    <name type="scientific">Gordonia effusa NBRC 100432</name>
    <dbReference type="NCBI Taxonomy" id="1077974"/>
    <lineage>
        <taxon>Bacteria</taxon>
        <taxon>Bacillati</taxon>
        <taxon>Actinomycetota</taxon>
        <taxon>Actinomycetes</taxon>
        <taxon>Mycobacteriales</taxon>
        <taxon>Gordoniaceae</taxon>
        <taxon>Gordonia</taxon>
    </lineage>
</organism>